<dbReference type="EMBL" id="FNFF01000019">
    <property type="protein sequence ID" value="SDL14532.1"/>
    <property type="molecule type" value="Genomic_DNA"/>
</dbReference>
<proteinExistence type="predicted"/>
<protein>
    <submittedName>
        <fullName evidence="3">AAA domain-containing protein</fullName>
    </submittedName>
</protein>
<sequence>MRIAFVGAYGNGKTTLTTELSHRTGLERVHGSAMRDPAGTTPKSLEESSETELVQLAVRRYTERAVDEAARPKGFLSDGSVLHEWVYSKVRLAVGRYPDAGDTLAAGARSPRTQVVEEVVDQLGLLAKEQARTGYDLIVFVPNEFPLPEGHDPISAHFRVLSDELMLDIVNSLGVPVHTVTGTVQERIEQVLQIEGVPQLA</sequence>
<dbReference type="RefSeq" id="WP_093616692.1">
    <property type="nucleotide sequence ID" value="NZ_FNFF01000019.1"/>
</dbReference>
<name>A0A1G9HNS1_9ACTN</name>
<evidence type="ECO:0000256" key="1">
    <source>
        <dbReference type="SAM" id="MobiDB-lite"/>
    </source>
</evidence>
<dbReference type="Proteomes" id="UP000199155">
    <property type="component" value="Unassembled WGS sequence"/>
</dbReference>
<feature type="domain" description="NadR/Ttd14 AAA" evidence="2">
    <location>
        <begin position="2"/>
        <end position="187"/>
    </location>
</feature>
<evidence type="ECO:0000313" key="3">
    <source>
        <dbReference type="EMBL" id="SDL14532.1"/>
    </source>
</evidence>
<organism evidence="3 4">
    <name type="scientific">Streptomyces indicus</name>
    <dbReference type="NCBI Taxonomy" id="417292"/>
    <lineage>
        <taxon>Bacteria</taxon>
        <taxon>Bacillati</taxon>
        <taxon>Actinomycetota</taxon>
        <taxon>Actinomycetes</taxon>
        <taxon>Kitasatosporales</taxon>
        <taxon>Streptomycetaceae</taxon>
        <taxon>Streptomyces</taxon>
    </lineage>
</organism>
<dbReference type="Gene3D" id="3.40.50.300">
    <property type="entry name" value="P-loop containing nucleotide triphosphate hydrolases"/>
    <property type="match status" value="1"/>
</dbReference>
<reference evidence="3 4" key="1">
    <citation type="submission" date="2016-10" db="EMBL/GenBank/DDBJ databases">
        <authorList>
            <person name="de Groot N.N."/>
        </authorList>
    </citation>
    <scope>NUCLEOTIDE SEQUENCE [LARGE SCALE GENOMIC DNA]</scope>
    <source>
        <strain evidence="3 4">CGMCC 4.5727</strain>
    </source>
</reference>
<feature type="region of interest" description="Disordered" evidence="1">
    <location>
        <begin position="26"/>
        <end position="45"/>
    </location>
</feature>
<dbReference type="OrthoDB" id="4523277at2"/>
<dbReference type="AlphaFoldDB" id="A0A1G9HNS1"/>
<evidence type="ECO:0000313" key="4">
    <source>
        <dbReference type="Proteomes" id="UP000199155"/>
    </source>
</evidence>
<dbReference type="Pfam" id="PF13521">
    <property type="entry name" value="AAA_28"/>
    <property type="match status" value="1"/>
</dbReference>
<accession>A0A1G9HNS1</accession>
<keyword evidence="4" id="KW-1185">Reference proteome</keyword>
<gene>
    <name evidence="3" type="ORF">SAMN05421806_119112</name>
</gene>
<dbReference type="STRING" id="417292.SAMN05421806_119112"/>
<dbReference type="InterPro" id="IPR038727">
    <property type="entry name" value="NadR/Ttd14_AAA_dom"/>
</dbReference>
<evidence type="ECO:0000259" key="2">
    <source>
        <dbReference type="Pfam" id="PF13521"/>
    </source>
</evidence>
<dbReference type="SUPFAM" id="SSF52540">
    <property type="entry name" value="P-loop containing nucleoside triphosphate hydrolases"/>
    <property type="match status" value="1"/>
</dbReference>
<dbReference type="InterPro" id="IPR027417">
    <property type="entry name" value="P-loop_NTPase"/>
</dbReference>